<dbReference type="PANTHER" id="PTHR20858:SF17">
    <property type="entry name" value="HYDROXYMETHYLPYRIMIDINE_PHOSPHOMETHYLPYRIMIDINE KINASE THI20-RELATED"/>
    <property type="match status" value="1"/>
</dbReference>
<dbReference type="InterPro" id="IPR029056">
    <property type="entry name" value="Ribokinase-like"/>
</dbReference>
<keyword evidence="4" id="KW-0418">Kinase</keyword>
<proteinExistence type="predicted"/>
<organism evidence="4 5">
    <name type="scientific">Tritonibacter horizontis</name>
    <dbReference type="NCBI Taxonomy" id="1768241"/>
    <lineage>
        <taxon>Bacteria</taxon>
        <taxon>Pseudomonadati</taxon>
        <taxon>Pseudomonadota</taxon>
        <taxon>Alphaproteobacteria</taxon>
        <taxon>Rhodobacterales</taxon>
        <taxon>Paracoccaceae</taxon>
        <taxon>Tritonibacter</taxon>
    </lineage>
</organism>
<dbReference type="PATRIC" id="fig|1768241.3.peg.4827"/>
<dbReference type="GO" id="GO:0005829">
    <property type="term" value="C:cytosol"/>
    <property type="evidence" value="ECO:0007669"/>
    <property type="project" value="TreeGrafter"/>
</dbReference>
<evidence type="ECO:0000313" key="4">
    <source>
        <dbReference type="EMBL" id="KUP90542.1"/>
    </source>
</evidence>
<dbReference type="RefSeq" id="WP_068249170.1">
    <property type="nucleotide sequence ID" value="NZ_LPUY01000139.1"/>
</dbReference>
<evidence type="ECO:0000259" key="3">
    <source>
        <dbReference type="Pfam" id="PF08543"/>
    </source>
</evidence>
<dbReference type="PANTHER" id="PTHR20858">
    <property type="entry name" value="PHOSPHOMETHYLPYRIMIDINE KINASE"/>
    <property type="match status" value="1"/>
</dbReference>
<name>A0A132BRA7_9RHOB</name>
<comment type="pathway">
    <text evidence="1">Cofactor biosynthesis; thiamine diphosphate biosynthesis.</text>
</comment>
<dbReference type="GO" id="GO:0009229">
    <property type="term" value="P:thiamine diphosphate biosynthetic process"/>
    <property type="evidence" value="ECO:0007669"/>
    <property type="project" value="UniProtKB-UniPathway"/>
</dbReference>
<evidence type="ECO:0000256" key="1">
    <source>
        <dbReference type="ARBA" id="ARBA00004948"/>
    </source>
</evidence>
<dbReference type="UniPathway" id="UPA00060">
    <property type="reaction ID" value="UER00138"/>
</dbReference>
<reference evidence="4 5" key="1">
    <citation type="submission" date="2015-12" db="EMBL/GenBank/DDBJ databases">
        <title>Genome sequence of the marine Rhodobacteraceae strain O3.65, Candidatus Tritonibacter horizontis.</title>
        <authorList>
            <person name="Poehlein A."/>
            <person name="Giebel H.A."/>
            <person name="Voget S."/>
            <person name="Brinkhoff T."/>
        </authorList>
    </citation>
    <scope>NUCLEOTIDE SEQUENCE [LARGE SCALE GENOMIC DNA]</scope>
    <source>
        <strain evidence="4 5">O3.65</strain>
    </source>
</reference>
<dbReference type="GO" id="GO:0009228">
    <property type="term" value="P:thiamine biosynthetic process"/>
    <property type="evidence" value="ECO:0007669"/>
    <property type="project" value="InterPro"/>
</dbReference>
<dbReference type="InterPro" id="IPR004399">
    <property type="entry name" value="HMP/HMP-P_kinase_dom"/>
</dbReference>
<dbReference type="InterPro" id="IPR013749">
    <property type="entry name" value="PM/HMP-P_kinase-1"/>
</dbReference>
<protein>
    <recommendedName>
        <fullName evidence="2">hydroxymethylpyrimidine kinase</fullName>
        <ecNumber evidence="2">2.7.1.49</ecNumber>
    </recommendedName>
</protein>
<dbReference type="Gene3D" id="3.40.1190.20">
    <property type="match status" value="1"/>
</dbReference>
<dbReference type="Proteomes" id="UP000068382">
    <property type="component" value="Unassembled WGS sequence"/>
</dbReference>
<dbReference type="EC" id="2.7.1.49" evidence="2"/>
<dbReference type="OrthoDB" id="9810880at2"/>
<evidence type="ECO:0000256" key="2">
    <source>
        <dbReference type="ARBA" id="ARBA00012135"/>
    </source>
</evidence>
<dbReference type="CDD" id="cd01169">
    <property type="entry name" value="HMPP_kinase"/>
    <property type="match status" value="1"/>
</dbReference>
<gene>
    <name evidence="4" type="primary">thiD</name>
    <name evidence="4" type="ORF">TRIHO_46260</name>
</gene>
<evidence type="ECO:0000313" key="5">
    <source>
        <dbReference type="Proteomes" id="UP000068382"/>
    </source>
</evidence>
<feature type="domain" description="Pyridoxamine kinase/Phosphomethylpyrimidine kinase" evidence="3">
    <location>
        <begin position="11"/>
        <end position="237"/>
    </location>
</feature>
<dbReference type="GO" id="GO:0008902">
    <property type="term" value="F:hydroxymethylpyrimidine kinase activity"/>
    <property type="evidence" value="ECO:0007669"/>
    <property type="project" value="UniProtKB-EC"/>
</dbReference>
<keyword evidence="4" id="KW-0808">Transferase</keyword>
<dbReference type="GO" id="GO:0008972">
    <property type="term" value="F:phosphomethylpyrimidine kinase activity"/>
    <property type="evidence" value="ECO:0007669"/>
    <property type="project" value="InterPro"/>
</dbReference>
<keyword evidence="5" id="KW-1185">Reference proteome</keyword>
<sequence length="243" mass="24593">MTSIIAIGGTDPSGGAGLTRDAAMAQSLGCRVKPVVTAVTVQTDTEVRALHPVSASVLLAQLDAALAAPRPAAIKVGMVATEAQFAALAGSLPEDLPVVLDPVLRASSGGALSAEGALHRMLTKATLLTPNLPECARLTARAEATTEAEIGVQASILLDRGTRAVLIKGGHGQGAQSTDLLFLTGQPAPLRFTAPRLNVTVRGTGCSLATAIACELARGADLAPSCARAKVTVTTWLQSFASA</sequence>
<comment type="caution">
    <text evidence="4">The sequence shown here is derived from an EMBL/GenBank/DDBJ whole genome shotgun (WGS) entry which is preliminary data.</text>
</comment>
<dbReference type="Pfam" id="PF08543">
    <property type="entry name" value="Phos_pyr_kin"/>
    <property type="match status" value="1"/>
</dbReference>
<dbReference type="EMBL" id="LPUY01000139">
    <property type="protein sequence ID" value="KUP90542.1"/>
    <property type="molecule type" value="Genomic_DNA"/>
</dbReference>
<accession>A0A132BRA7</accession>
<dbReference type="SUPFAM" id="SSF53613">
    <property type="entry name" value="Ribokinase-like"/>
    <property type="match status" value="1"/>
</dbReference>
<dbReference type="AlphaFoldDB" id="A0A132BRA7"/>